<proteinExistence type="predicted"/>
<gene>
    <name evidence="2" type="ORF">ACFSJU_07220</name>
</gene>
<feature type="chain" id="PRO_5045654987" description="Secreted protein" evidence="1">
    <location>
        <begin position="24"/>
        <end position="159"/>
    </location>
</feature>
<sequence>MRKFILSFVTAVLILFSASSVNAQYRNALGVRLGDAYGLTYKTFIQSDKALDFILNFRNGRNDNHFILTGLYEVHNPINGAAGLKWYYGAGASIGSLHYKNDNDRDDDVYLSVDGVLGLDYVIPNSPLNLSLDWKPALVLTPYSGFYERGVGLSIRIIL</sequence>
<reference evidence="3" key="1">
    <citation type="journal article" date="2019" name="Int. J. Syst. Evol. Microbiol.">
        <title>The Global Catalogue of Microorganisms (GCM) 10K type strain sequencing project: providing services to taxonomists for standard genome sequencing and annotation.</title>
        <authorList>
            <consortium name="The Broad Institute Genomics Platform"/>
            <consortium name="The Broad Institute Genome Sequencing Center for Infectious Disease"/>
            <person name="Wu L."/>
            <person name="Ma J."/>
        </authorList>
    </citation>
    <scope>NUCLEOTIDE SEQUENCE [LARGE SCALE GENOMIC DNA]</scope>
    <source>
        <strain evidence="3">KCTC 42217</strain>
    </source>
</reference>
<dbReference type="RefSeq" id="WP_255897756.1">
    <property type="nucleotide sequence ID" value="NZ_JAFMZO010000001.1"/>
</dbReference>
<evidence type="ECO:0000256" key="1">
    <source>
        <dbReference type="SAM" id="SignalP"/>
    </source>
</evidence>
<feature type="signal peptide" evidence="1">
    <location>
        <begin position="1"/>
        <end position="23"/>
    </location>
</feature>
<comment type="caution">
    <text evidence="2">The sequence shown here is derived from an EMBL/GenBank/DDBJ whole genome shotgun (WGS) entry which is preliminary data.</text>
</comment>
<evidence type="ECO:0000313" key="3">
    <source>
        <dbReference type="Proteomes" id="UP001597387"/>
    </source>
</evidence>
<organism evidence="2 3">
    <name type="scientific">Paradesertivirga mongoliensis</name>
    <dbReference type="NCBI Taxonomy" id="2100740"/>
    <lineage>
        <taxon>Bacteria</taxon>
        <taxon>Pseudomonadati</taxon>
        <taxon>Bacteroidota</taxon>
        <taxon>Sphingobacteriia</taxon>
        <taxon>Sphingobacteriales</taxon>
        <taxon>Sphingobacteriaceae</taxon>
        <taxon>Paradesertivirga</taxon>
    </lineage>
</organism>
<name>A0ABW4ZJY5_9SPHI</name>
<keyword evidence="3" id="KW-1185">Reference proteome</keyword>
<protein>
    <recommendedName>
        <fullName evidence="4">Secreted protein</fullName>
    </recommendedName>
</protein>
<dbReference type="Proteomes" id="UP001597387">
    <property type="component" value="Unassembled WGS sequence"/>
</dbReference>
<keyword evidence="1" id="KW-0732">Signal</keyword>
<evidence type="ECO:0008006" key="4">
    <source>
        <dbReference type="Google" id="ProtNLM"/>
    </source>
</evidence>
<evidence type="ECO:0000313" key="2">
    <source>
        <dbReference type="EMBL" id="MFD2162179.1"/>
    </source>
</evidence>
<accession>A0ABW4ZJY5</accession>
<dbReference type="EMBL" id="JBHUHZ010000001">
    <property type="protein sequence ID" value="MFD2162179.1"/>
    <property type="molecule type" value="Genomic_DNA"/>
</dbReference>